<evidence type="ECO:0000256" key="5">
    <source>
        <dbReference type="ARBA" id="ARBA00023136"/>
    </source>
</evidence>
<evidence type="ECO:0000256" key="1">
    <source>
        <dbReference type="ARBA" id="ARBA00004651"/>
    </source>
</evidence>
<dbReference type="Proteomes" id="UP000562027">
    <property type="component" value="Unassembled WGS sequence"/>
</dbReference>
<accession>A0A840LEX6</accession>
<evidence type="ECO:0000313" key="7">
    <source>
        <dbReference type="EMBL" id="MBB4843847.1"/>
    </source>
</evidence>
<reference evidence="7 8" key="1">
    <citation type="submission" date="2020-08" db="EMBL/GenBank/DDBJ databases">
        <title>Functional genomics of gut bacteria from endangered species of beetles.</title>
        <authorList>
            <person name="Carlos-Shanley C."/>
        </authorList>
    </citation>
    <scope>NUCLEOTIDE SEQUENCE [LARGE SCALE GENOMIC DNA]</scope>
    <source>
        <strain evidence="7 8">S00239</strain>
    </source>
</reference>
<keyword evidence="8" id="KW-1185">Reference proteome</keyword>
<proteinExistence type="predicted"/>
<gene>
    <name evidence="7" type="ORF">HNP55_002370</name>
</gene>
<feature type="transmembrane region" description="Helical" evidence="6">
    <location>
        <begin position="151"/>
        <end position="173"/>
    </location>
</feature>
<sequence length="210" mass="21514">MSEFAALIGIGAALCVGAASPGPSFVMVARTAASSGRSRGLSAALGMGLGALLFAAASLLGLNALFLAVPALYIVLKVAGGLYLAYLGLRIWRGAAHSLEASVAGPESAQPRKSYLLLGLATQVSNPKTAIVYASVFAAFLPATPSLQFNLLLVALVFFVEAGWYAVVATVLSSEAPRNAYLRFKKWIDRAAGGIMGALGLKLAASIGQQ</sequence>
<dbReference type="GO" id="GO:0015171">
    <property type="term" value="F:amino acid transmembrane transporter activity"/>
    <property type="evidence" value="ECO:0007669"/>
    <property type="project" value="TreeGrafter"/>
</dbReference>
<keyword evidence="5 6" id="KW-0472">Membrane</keyword>
<comment type="caution">
    <text evidence="7">The sequence shown here is derived from an EMBL/GenBank/DDBJ whole genome shotgun (WGS) entry which is preliminary data.</text>
</comment>
<evidence type="ECO:0000256" key="4">
    <source>
        <dbReference type="ARBA" id="ARBA00022989"/>
    </source>
</evidence>
<evidence type="ECO:0000256" key="6">
    <source>
        <dbReference type="SAM" id="Phobius"/>
    </source>
</evidence>
<keyword evidence="4 6" id="KW-1133">Transmembrane helix</keyword>
<keyword evidence="2" id="KW-1003">Cell membrane</keyword>
<dbReference type="AlphaFoldDB" id="A0A840LEX6"/>
<feature type="transmembrane region" description="Helical" evidence="6">
    <location>
        <begin position="43"/>
        <end position="67"/>
    </location>
</feature>
<evidence type="ECO:0000256" key="3">
    <source>
        <dbReference type="ARBA" id="ARBA00022692"/>
    </source>
</evidence>
<organism evidence="7 8">
    <name type="scientific">Roseateles oligotrophus</name>
    <dbReference type="NCBI Taxonomy" id="1769250"/>
    <lineage>
        <taxon>Bacteria</taxon>
        <taxon>Pseudomonadati</taxon>
        <taxon>Pseudomonadota</taxon>
        <taxon>Betaproteobacteria</taxon>
        <taxon>Burkholderiales</taxon>
        <taxon>Sphaerotilaceae</taxon>
        <taxon>Roseateles</taxon>
    </lineage>
</organism>
<dbReference type="RefSeq" id="WP_184299475.1">
    <property type="nucleotide sequence ID" value="NZ_JACHLP010000004.1"/>
</dbReference>
<keyword evidence="3 6" id="KW-0812">Transmembrane</keyword>
<evidence type="ECO:0000256" key="2">
    <source>
        <dbReference type="ARBA" id="ARBA00022475"/>
    </source>
</evidence>
<dbReference type="EMBL" id="JACHLP010000004">
    <property type="protein sequence ID" value="MBB4843847.1"/>
    <property type="molecule type" value="Genomic_DNA"/>
</dbReference>
<evidence type="ECO:0000313" key="8">
    <source>
        <dbReference type="Proteomes" id="UP000562027"/>
    </source>
</evidence>
<protein>
    <submittedName>
        <fullName evidence="7">Threonine/homoserine/homoserine lactone efflux protein</fullName>
    </submittedName>
</protein>
<feature type="transmembrane region" description="Helical" evidence="6">
    <location>
        <begin position="74"/>
        <end position="92"/>
    </location>
</feature>
<dbReference type="PANTHER" id="PTHR30086">
    <property type="entry name" value="ARGININE EXPORTER PROTEIN ARGO"/>
    <property type="match status" value="1"/>
</dbReference>
<comment type="subcellular location">
    <subcellularLocation>
        <location evidence="1">Cell membrane</location>
        <topology evidence="1">Multi-pass membrane protein</topology>
    </subcellularLocation>
</comment>
<dbReference type="PANTHER" id="PTHR30086:SF19">
    <property type="entry name" value="THREONINE EFFLUX PROTEIN"/>
    <property type="match status" value="1"/>
</dbReference>
<dbReference type="Pfam" id="PF01810">
    <property type="entry name" value="LysE"/>
    <property type="match status" value="1"/>
</dbReference>
<dbReference type="InterPro" id="IPR001123">
    <property type="entry name" value="LeuE-type"/>
</dbReference>
<name>A0A840LEX6_9BURK</name>
<dbReference type="GO" id="GO:0005886">
    <property type="term" value="C:plasma membrane"/>
    <property type="evidence" value="ECO:0007669"/>
    <property type="project" value="UniProtKB-SubCell"/>
</dbReference>